<dbReference type="STRING" id="882083.SacmaDRAFT_4563"/>
<organism evidence="1 2">
    <name type="scientific">Saccharomonospora marina XMU15</name>
    <dbReference type="NCBI Taxonomy" id="882083"/>
    <lineage>
        <taxon>Bacteria</taxon>
        <taxon>Bacillati</taxon>
        <taxon>Actinomycetota</taxon>
        <taxon>Actinomycetes</taxon>
        <taxon>Pseudonocardiales</taxon>
        <taxon>Pseudonocardiaceae</taxon>
        <taxon>Saccharomonospora</taxon>
    </lineage>
</organism>
<keyword evidence="2" id="KW-1185">Reference proteome</keyword>
<dbReference type="EMBL" id="CM001439">
    <property type="protein sequence ID" value="EHR52746.1"/>
    <property type="molecule type" value="Genomic_DNA"/>
</dbReference>
<evidence type="ECO:0008006" key="3">
    <source>
        <dbReference type="Google" id="ProtNLM"/>
    </source>
</evidence>
<accession>H5XBV9</accession>
<reference evidence="1 2" key="1">
    <citation type="journal article" date="2012" name="Stand. Genomic Sci.">
        <title>Genome sequence of the ocean sediment bacterium Saccharomonospora marina type strain (XMU15(T)).</title>
        <authorList>
            <person name="Klenk H.P."/>
            <person name="Lu M."/>
            <person name="Lucas S."/>
            <person name="Lapidus A."/>
            <person name="Copeland A."/>
            <person name="Pitluck S."/>
            <person name="Goodwin L.A."/>
            <person name="Han C."/>
            <person name="Tapia R."/>
            <person name="Brambilla E.M."/>
            <person name="Potter G."/>
            <person name="Land M."/>
            <person name="Ivanova N."/>
            <person name="Rohde M."/>
            <person name="Goker M."/>
            <person name="Detter J.C."/>
            <person name="Li W.J."/>
            <person name="Kyrpides N.C."/>
            <person name="Woyke T."/>
        </authorList>
    </citation>
    <scope>NUCLEOTIDE SEQUENCE [LARGE SCALE GENOMIC DNA]</scope>
    <source>
        <strain evidence="1 2">XMU15</strain>
    </source>
</reference>
<protein>
    <recommendedName>
        <fullName evidence="3">Enediyne biosynthesis protein</fullName>
    </recommendedName>
</protein>
<dbReference type="Pfam" id="PF08012">
    <property type="entry name" value="DUF1702"/>
    <property type="match status" value="1"/>
</dbReference>
<dbReference type="InterPro" id="IPR012964">
    <property type="entry name" value="DUF1702"/>
</dbReference>
<sequence>MRGEPAMFWRNLRRRLLTPDVVETNLDRRGFYKKSELARERLETVGLTFLDGYAAVMEAATPDETVNRLQQLPGWLRAFAYEGAGMGAAVLDGLPLGRRDHVRRLLDTERGGEQRYLIYVGIGWAMARLPRIRWPRPDTLDQVLAPLVLDGYGFHQAYFHTRRYVHEHHVDKSVRWLAGGHAWFTTHAIDQGIGRALWFVAGTDPVRVANLIDTFPAARRGDLYAGAGLAATFAGGGDEAELRTLARRSGEHRGALAQACAFAAEARVRSGVVPAHTEVATRLFCGMTPQEAARLVVDRRPDRQLDGDLPAYEIWRRRLAAEFVSLGGVNT</sequence>
<dbReference type="AlphaFoldDB" id="H5XBV9"/>
<evidence type="ECO:0000313" key="2">
    <source>
        <dbReference type="Proteomes" id="UP000004926"/>
    </source>
</evidence>
<name>H5XBV9_9PSEU</name>
<gene>
    <name evidence="1" type="ORF">SacmaDRAFT_4563</name>
</gene>
<dbReference type="HOGENOM" id="CLU_074815_0_0_11"/>
<evidence type="ECO:0000313" key="1">
    <source>
        <dbReference type="EMBL" id="EHR52746.1"/>
    </source>
</evidence>
<dbReference type="Proteomes" id="UP000004926">
    <property type="component" value="Chromosome"/>
</dbReference>
<dbReference type="eggNOG" id="ENOG502Z8MJ">
    <property type="taxonomic scope" value="Bacteria"/>
</dbReference>
<proteinExistence type="predicted"/>